<proteinExistence type="predicted"/>
<name>A0ABQ3HXZ2_9SPHI</name>
<evidence type="ECO:0000313" key="2">
    <source>
        <dbReference type="EMBL" id="GHE39051.1"/>
    </source>
</evidence>
<dbReference type="EMBL" id="BNAF01000008">
    <property type="protein sequence ID" value="GHE39051.1"/>
    <property type="molecule type" value="Genomic_DNA"/>
</dbReference>
<feature type="transmembrane region" description="Helical" evidence="1">
    <location>
        <begin position="93"/>
        <end position="116"/>
    </location>
</feature>
<feature type="transmembrane region" description="Helical" evidence="1">
    <location>
        <begin position="151"/>
        <end position="169"/>
    </location>
</feature>
<accession>A0ABQ3HXZ2</accession>
<keyword evidence="3" id="KW-1185">Reference proteome</keyword>
<reference evidence="3" key="1">
    <citation type="journal article" date="2019" name="Int. J. Syst. Evol. Microbiol.">
        <title>The Global Catalogue of Microorganisms (GCM) 10K type strain sequencing project: providing services to taxonomists for standard genome sequencing and annotation.</title>
        <authorList>
            <consortium name="The Broad Institute Genomics Platform"/>
            <consortium name="The Broad Institute Genome Sequencing Center for Infectious Disease"/>
            <person name="Wu L."/>
            <person name="Ma J."/>
        </authorList>
    </citation>
    <scope>NUCLEOTIDE SEQUENCE [LARGE SCALE GENOMIC DNA]</scope>
    <source>
        <strain evidence="3">CGMCC 1.12966</strain>
    </source>
</reference>
<dbReference type="Proteomes" id="UP000620550">
    <property type="component" value="Unassembled WGS sequence"/>
</dbReference>
<keyword evidence="1" id="KW-0812">Transmembrane</keyword>
<comment type="caution">
    <text evidence="2">The sequence shown here is derived from an EMBL/GenBank/DDBJ whole genome shotgun (WGS) entry which is preliminary data.</text>
</comment>
<gene>
    <name evidence="2" type="ORF">GCM10017764_22810</name>
</gene>
<evidence type="ECO:0000256" key="1">
    <source>
        <dbReference type="SAM" id="Phobius"/>
    </source>
</evidence>
<sequence>MYKNIYSLIGIVLLLSIFWFLGNLYLDDFIEGNLARFQQVDNQSHRFAGYETGWNVFSSNFFGLGVEDLMNKIKVKKLNAIGLWTDFGTLDNFFITHLASYGILAIIHFSFFYFYLFKSYKFYGVNSNYFKAHFFLYLIMSLIGLSFDLEFYTIILILWASCSAILLKYKRLENNGINVYPFSNKSYL</sequence>
<keyword evidence="1" id="KW-0472">Membrane</keyword>
<protein>
    <submittedName>
        <fullName evidence="2">Uncharacterized protein</fullName>
    </submittedName>
</protein>
<organism evidence="2 3">
    <name type="scientific">Sphingobacterium griseoflavum</name>
    <dbReference type="NCBI Taxonomy" id="1474952"/>
    <lineage>
        <taxon>Bacteria</taxon>
        <taxon>Pseudomonadati</taxon>
        <taxon>Bacteroidota</taxon>
        <taxon>Sphingobacteriia</taxon>
        <taxon>Sphingobacteriales</taxon>
        <taxon>Sphingobacteriaceae</taxon>
        <taxon>Sphingobacterium</taxon>
    </lineage>
</organism>
<feature type="transmembrane region" description="Helical" evidence="1">
    <location>
        <begin position="5"/>
        <end position="26"/>
    </location>
</feature>
<feature type="transmembrane region" description="Helical" evidence="1">
    <location>
        <begin position="128"/>
        <end position="145"/>
    </location>
</feature>
<keyword evidence="1" id="KW-1133">Transmembrane helix</keyword>
<evidence type="ECO:0000313" key="3">
    <source>
        <dbReference type="Proteomes" id="UP000620550"/>
    </source>
</evidence>